<proteinExistence type="inferred from homology"/>
<feature type="repeat" description="PPR" evidence="6">
    <location>
        <begin position="54"/>
        <end position="88"/>
    </location>
</feature>
<reference evidence="8 9" key="1">
    <citation type="submission" date="2019-11" db="EMBL/GenBank/DDBJ databases">
        <title>Whole genome sequence of Oryza granulata.</title>
        <authorList>
            <person name="Li W."/>
        </authorList>
    </citation>
    <scope>NUCLEOTIDE SEQUENCE [LARGE SCALE GENOMIC DNA]</scope>
    <source>
        <strain evidence="9">cv. Menghai</strain>
        <tissue evidence="8">Leaf</tissue>
    </source>
</reference>
<evidence type="ECO:0000256" key="6">
    <source>
        <dbReference type="PROSITE-ProRule" id="PRU00708"/>
    </source>
</evidence>
<dbReference type="AlphaFoldDB" id="A0A6G1FBE9"/>
<dbReference type="InterPro" id="IPR011990">
    <property type="entry name" value="TPR-like_helical_dom_sf"/>
</dbReference>
<keyword evidence="2" id="KW-0479">Metal-binding</keyword>
<feature type="domain" description="Nudix hydrolase" evidence="7">
    <location>
        <begin position="415"/>
        <end position="545"/>
    </location>
</feature>
<dbReference type="PROSITE" id="PS51375">
    <property type="entry name" value="PPR"/>
    <property type="match status" value="6"/>
</dbReference>
<feature type="repeat" description="PPR" evidence="6">
    <location>
        <begin position="229"/>
        <end position="263"/>
    </location>
</feature>
<evidence type="ECO:0000259" key="7">
    <source>
        <dbReference type="PROSITE" id="PS51462"/>
    </source>
</evidence>
<comment type="similarity">
    <text evidence="1">Belongs to the Nudix hydrolase family.</text>
</comment>
<dbReference type="NCBIfam" id="TIGR00756">
    <property type="entry name" value="PPR"/>
    <property type="match status" value="5"/>
</dbReference>
<organism evidence="8 9">
    <name type="scientific">Oryza meyeriana var. granulata</name>
    <dbReference type="NCBI Taxonomy" id="110450"/>
    <lineage>
        <taxon>Eukaryota</taxon>
        <taxon>Viridiplantae</taxon>
        <taxon>Streptophyta</taxon>
        <taxon>Embryophyta</taxon>
        <taxon>Tracheophyta</taxon>
        <taxon>Spermatophyta</taxon>
        <taxon>Magnoliopsida</taxon>
        <taxon>Liliopsida</taxon>
        <taxon>Poales</taxon>
        <taxon>Poaceae</taxon>
        <taxon>BOP clade</taxon>
        <taxon>Oryzoideae</taxon>
        <taxon>Oryzeae</taxon>
        <taxon>Oryzinae</taxon>
        <taxon>Oryza</taxon>
        <taxon>Oryza meyeriana</taxon>
    </lineage>
</organism>
<dbReference type="FunFam" id="1.25.40.10:FF:000577">
    <property type="entry name" value="Pentatricopeptide repeat-containing protein mitochondrial"/>
    <property type="match status" value="1"/>
</dbReference>
<dbReference type="SUPFAM" id="SSF55811">
    <property type="entry name" value="Nudix"/>
    <property type="match status" value="1"/>
</dbReference>
<sequence length="589" mass="65540">MVSKGCVLNLIAFNTIIEALGKNKMVDKSLCKSGHASEAHSVFCRMWNSHEKGDRDAFVSMLEVLCNAEKTLEAIDLLYMMPEKGIVTDVGMYNVVFSALGKLKQVSFISNLFDKMKASGIIPDVFTYNIMISSYGRVGLVDKACELFEVMEASGCKPDVVTYNSLINCLGKNGDLDEAHMLFKEMQEKGYDPDVFTYSILIECFGKCNKVEMACSLFDEMISVGCTPNIVTYNILLDCLERRGKTEEAHKLYETMKQQGLIPDSITYSILERLESRSQRTVRIRSTFRKPCLKLSIFSNGKTLSKGSNAAISDTPLLGNIDVLDALEDDYGGVVVKPTSLPNTSNAFASSLQSSLSYWSKQGKRGVWLKIQEDQADLVPIAIKAGFVYHHAEPGYVMLTFWLPDGPPGLPSTSLHQIGVGAFVMNDKNEVLVVKEGKCPSHCSGIWKIPTGFVDKFEDLFSGAIREVREETGIESCFLDVVAFRHAHQVLFDKSDILFICTLKALSFDISVDESEIEAARWMPVDEFVSQPFHQEDEMSKAIIDICFSAHQKCYTGLAAHQVMSKLDNRVAYLYTGDTREETGCVPEI</sequence>
<keyword evidence="3" id="KW-0677">Repeat</keyword>
<dbReference type="InterPro" id="IPR003293">
    <property type="entry name" value="Nudix_hydrolase6-like"/>
</dbReference>
<dbReference type="PANTHER" id="PTHR13994">
    <property type="entry name" value="NUDIX HYDROLASE RELATED"/>
    <property type="match status" value="1"/>
</dbReference>
<dbReference type="InterPro" id="IPR020084">
    <property type="entry name" value="NUDIX_hydrolase_CS"/>
</dbReference>
<dbReference type="GO" id="GO:0046872">
    <property type="term" value="F:metal ion binding"/>
    <property type="evidence" value="ECO:0007669"/>
    <property type="project" value="UniProtKB-KW"/>
</dbReference>
<evidence type="ECO:0000313" key="9">
    <source>
        <dbReference type="Proteomes" id="UP000479710"/>
    </source>
</evidence>
<dbReference type="EMBL" id="SPHZ02000001">
    <property type="protein sequence ID" value="KAF0934204.1"/>
    <property type="molecule type" value="Genomic_DNA"/>
</dbReference>
<dbReference type="OrthoDB" id="447842at2759"/>
<dbReference type="Pfam" id="PF00293">
    <property type="entry name" value="NUDIX"/>
    <property type="match status" value="1"/>
</dbReference>
<evidence type="ECO:0000256" key="3">
    <source>
        <dbReference type="ARBA" id="ARBA00022737"/>
    </source>
</evidence>
<name>A0A6G1FBE9_9ORYZ</name>
<dbReference type="FunFam" id="3.90.79.10:FF:000015">
    <property type="entry name" value="Nudix hydrolase 8"/>
    <property type="match status" value="1"/>
</dbReference>
<dbReference type="GO" id="GO:0051287">
    <property type="term" value="F:NAD binding"/>
    <property type="evidence" value="ECO:0007669"/>
    <property type="project" value="TreeGrafter"/>
</dbReference>
<dbReference type="CDD" id="cd04670">
    <property type="entry name" value="NUDIX_ASFGF2_Nudt6"/>
    <property type="match status" value="1"/>
</dbReference>
<evidence type="ECO:0000256" key="5">
    <source>
        <dbReference type="ARBA" id="ARBA00022946"/>
    </source>
</evidence>
<keyword evidence="5" id="KW-0809">Transit peptide</keyword>
<gene>
    <name evidence="8" type="ORF">E2562_023459</name>
</gene>
<dbReference type="PRINTS" id="PR01356">
    <property type="entry name" value="GFGPROTEIN"/>
</dbReference>
<protein>
    <recommendedName>
        <fullName evidence="7">Nudix hydrolase domain-containing protein</fullName>
    </recommendedName>
</protein>
<dbReference type="SUPFAM" id="SSF48452">
    <property type="entry name" value="TPR-like"/>
    <property type="match status" value="1"/>
</dbReference>
<dbReference type="Gene3D" id="1.25.40.10">
    <property type="entry name" value="Tetratricopeptide repeat domain"/>
    <property type="match status" value="3"/>
</dbReference>
<accession>A0A6G1FBE9</accession>
<dbReference type="GO" id="GO:0047631">
    <property type="term" value="F:ADP-ribose diphosphatase activity"/>
    <property type="evidence" value="ECO:0007669"/>
    <property type="project" value="TreeGrafter"/>
</dbReference>
<evidence type="ECO:0000256" key="2">
    <source>
        <dbReference type="ARBA" id="ARBA00022723"/>
    </source>
</evidence>
<feature type="repeat" description="PPR" evidence="6">
    <location>
        <begin position="159"/>
        <end position="193"/>
    </location>
</feature>
<feature type="repeat" description="PPR" evidence="6">
    <location>
        <begin position="194"/>
        <end position="228"/>
    </location>
</feature>
<keyword evidence="9" id="KW-1185">Reference proteome</keyword>
<dbReference type="Pfam" id="PF13041">
    <property type="entry name" value="PPR_2"/>
    <property type="match status" value="2"/>
</dbReference>
<evidence type="ECO:0000256" key="1">
    <source>
        <dbReference type="ARBA" id="ARBA00005582"/>
    </source>
</evidence>
<feature type="repeat" description="PPR" evidence="6">
    <location>
        <begin position="124"/>
        <end position="158"/>
    </location>
</feature>
<dbReference type="PANTHER" id="PTHR13994:SF53">
    <property type="entry name" value="NUDIX HYDROLASE 8-LIKE"/>
    <property type="match status" value="1"/>
</dbReference>
<dbReference type="FunFam" id="3.40.630.30:FF:000016">
    <property type="entry name" value="nudix hydrolase 2"/>
    <property type="match status" value="1"/>
</dbReference>
<dbReference type="InterPro" id="IPR000086">
    <property type="entry name" value="NUDIX_hydrolase_dom"/>
</dbReference>
<dbReference type="Pfam" id="PF12854">
    <property type="entry name" value="PPR_1"/>
    <property type="match status" value="1"/>
</dbReference>
<evidence type="ECO:0000313" key="8">
    <source>
        <dbReference type="EMBL" id="KAF0934204.1"/>
    </source>
</evidence>
<dbReference type="PROSITE" id="PS00893">
    <property type="entry name" value="NUDIX_BOX"/>
    <property type="match status" value="1"/>
</dbReference>
<dbReference type="PROSITE" id="PS51462">
    <property type="entry name" value="NUDIX"/>
    <property type="match status" value="1"/>
</dbReference>
<dbReference type="Gene3D" id="3.40.630.30">
    <property type="match status" value="1"/>
</dbReference>
<dbReference type="InterPro" id="IPR015797">
    <property type="entry name" value="NUDIX_hydrolase-like_dom_sf"/>
</dbReference>
<evidence type="ECO:0000256" key="4">
    <source>
        <dbReference type="ARBA" id="ARBA00022801"/>
    </source>
</evidence>
<dbReference type="Proteomes" id="UP000479710">
    <property type="component" value="Unassembled WGS sequence"/>
</dbReference>
<dbReference type="InterPro" id="IPR040618">
    <property type="entry name" value="Pre-Nudix"/>
</dbReference>
<feature type="repeat" description="PPR" evidence="6">
    <location>
        <begin position="89"/>
        <end position="123"/>
    </location>
</feature>
<dbReference type="Gene3D" id="3.90.79.10">
    <property type="entry name" value="Nucleoside Triphosphate Pyrophosphohydrolase"/>
    <property type="match status" value="1"/>
</dbReference>
<keyword evidence="4" id="KW-0378">Hydrolase</keyword>
<dbReference type="Pfam" id="PF18290">
    <property type="entry name" value="Nudix_hydro"/>
    <property type="match status" value="1"/>
</dbReference>
<comment type="caution">
    <text evidence="8">The sequence shown here is derived from an EMBL/GenBank/DDBJ whole genome shotgun (WGS) entry which is preliminary data.</text>
</comment>
<dbReference type="Pfam" id="PF01535">
    <property type="entry name" value="PPR"/>
    <property type="match status" value="2"/>
</dbReference>
<dbReference type="InterPro" id="IPR002885">
    <property type="entry name" value="PPR_rpt"/>
</dbReference>
<dbReference type="GO" id="GO:0035529">
    <property type="term" value="F:NADH pyrophosphatase activity"/>
    <property type="evidence" value="ECO:0007669"/>
    <property type="project" value="TreeGrafter"/>
</dbReference>